<dbReference type="GO" id="GO:0005576">
    <property type="term" value="C:extracellular region"/>
    <property type="evidence" value="ECO:0007669"/>
    <property type="project" value="UniProtKB-SubCell"/>
</dbReference>
<gene>
    <name evidence="10" type="ORF">N0F65_003160</name>
</gene>
<dbReference type="InterPro" id="IPR029052">
    <property type="entry name" value="Metallo-depent_PP-like"/>
</dbReference>
<comment type="caution">
    <text evidence="10">The sequence shown here is derived from an EMBL/GenBank/DDBJ whole genome shotgun (WGS) entry which is preliminary data.</text>
</comment>
<dbReference type="Pfam" id="PF14008">
    <property type="entry name" value="Metallophos_C"/>
    <property type="match status" value="1"/>
</dbReference>
<organism evidence="10 11">
    <name type="scientific">Lagenidium giganteum</name>
    <dbReference type="NCBI Taxonomy" id="4803"/>
    <lineage>
        <taxon>Eukaryota</taxon>
        <taxon>Sar</taxon>
        <taxon>Stramenopiles</taxon>
        <taxon>Oomycota</taxon>
        <taxon>Peronosporomycetes</taxon>
        <taxon>Pythiales</taxon>
        <taxon>Pythiaceae</taxon>
    </lineage>
</organism>
<dbReference type="AlphaFoldDB" id="A0AAV2ZBL2"/>
<sequence length="648" mass="73479">MGRLMRAWIGRAVVLCCFVLLGARSVESSEKKKLEIFSREYVHYHPIYHHGGAWEFHDVFHPCDTFGQVCTLLEDKRAHDVVMVVNTTLIRHMDLVELSFFFTRGMQAHPNDTIAVYCVDEEEPPEVRFNALDFFDYVYVRDADQRVSASEGKVVFGPLINQRCAYQFQYLRYIEPLVYQSIAESVHVDMESGHTEPTQVHIALTGKRGEMRVMWTSGRVREPEVLFGSSTGKYTLSVFAKTDTYQVSDLCDGLAQRVVPSFYRRPGYLHDAVLSGLQPGQQYFYKVGSTDGIWSGEFTFVFPPEAGTAPVNGVPQSFFVFGDLDQNVMVDSNEPKEYESYLDGVSGPAPLGTGSTIDVLIEDFYANNSSYIAVLHDGDLSYARGRTFLWDQFGTMIEPVASKIPYMVSIGNHEYDYMSGGEHDISGAGKTSGYHPELGNYGNDSSGECGVPAAKRFHMPDNGNMMFWYSFEMGLAHHTAISSEHDYSPGSPMYQWLEADLKSVDRNKTPWLFLHLHRMLYCSQDYIKDYNVSLLLREALEPLVLEHKVDILFGGHYHAYERTCPVKQSKCAFDGERVAAPVHLMIGSAGGEIDDAQYMNREWSAQVKSEYGYGRVHVYNASHAHFEFLQLRGRSVTDEMWIISDHNW</sequence>
<evidence type="ECO:0000313" key="11">
    <source>
        <dbReference type="Proteomes" id="UP001146120"/>
    </source>
</evidence>
<reference evidence="10" key="1">
    <citation type="submission" date="2022-11" db="EMBL/GenBank/DDBJ databases">
        <authorList>
            <person name="Morgan W.R."/>
            <person name="Tartar A."/>
        </authorList>
    </citation>
    <scope>NUCLEOTIDE SEQUENCE</scope>
    <source>
        <strain evidence="10">ARSEF 373</strain>
    </source>
</reference>
<dbReference type="GO" id="GO:0046872">
    <property type="term" value="F:metal ion binding"/>
    <property type="evidence" value="ECO:0007669"/>
    <property type="project" value="InterPro"/>
</dbReference>
<feature type="domain" description="Purple acid phosphatase N-terminal" evidence="9">
    <location>
        <begin position="197"/>
        <end position="300"/>
    </location>
</feature>
<dbReference type="EC" id="3.1.3.2" evidence="6"/>
<comment type="catalytic activity">
    <reaction evidence="6">
        <text>a phosphate monoester + H2O = an alcohol + phosphate</text>
        <dbReference type="Rhea" id="RHEA:15017"/>
        <dbReference type="ChEBI" id="CHEBI:15377"/>
        <dbReference type="ChEBI" id="CHEBI:30879"/>
        <dbReference type="ChEBI" id="CHEBI:43474"/>
        <dbReference type="ChEBI" id="CHEBI:67140"/>
        <dbReference type="EC" id="3.1.3.2"/>
    </reaction>
</comment>
<keyword evidence="5" id="KW-0325">Glycoprotein</keyword>
<comment type="subcellular location">
    <subcellularLocation>
        <location evidence="1">Secreted</location>
    </subcellularLocation>
</comment>
<dbReference type="Gene3D" id="2.60.40.380">
    <property type="entry name" value="Purple acid phosphatase-like, N-terminal"/>
    <property type="match status" value="1"/>
</dbReference>
<evidence type="ECO:0000256" key="1">
    <source>
        <dbReference type="ARBA" id="ARBA00004613"/>
    </source>
</evidence>
<name>A0AAV2ZBL2_9STRA</name>
<comment type="subunit">
    <text evidence="2">Homodimer.</text>
</comment>
<dbReference type="InterPro" id="IPR025733">
    <property type="entry name" value="PAPs_C"/>
</dbReference>
<evidence type="ECO:0000256" key="5">
    <source>
        <dbReference type="ARBA" id="ARBA00023180"/>
    </source>
</evidence>
<keyword evidence="6" id="KW-0378">Hydrolase</keyword>
<keyword evidence="11" id="KW-1185">Reference proteome</keyword>
<dbReference type="Pfam" id="PF00149">
    <property type="entry name" value="Metallophos"/>
    <property type="match status" value="1"/>
</dbReference>
<feature type="domain" description="Calcineurin-like phosphoesterase" evidence="7">
    <location>
        <begin position="366"/>
        <end position="560"/>
    </location>
</feature>
<dbReference type="PANTHER" id="PTHR45778">
    <property type="entry name" value="PURPLE ACID PHOSPHATASE-RELATED"/>
    <property type="match status" value="1"/>
</dbReference>
<dbReference type="EMBL" id="DAKRPA010000024">
    <property type="protein sequence ID" value="DBA02972.1"/>
    <property type="molecule type" value="Genomic_DNA"/>
</dbReference>
<keyword evidence="4 6" id="KW-0732">Signal</keyword>
<dbReference type="SUPFAM" id="SSF49363">
    <property type="entry name" value="Purple acid phosphatase, N-terminal domain"/>
    <property type="match status" value="1"/>
</dbReference>
<feature type="signal peptide" evidence="6">
    <location>
        <begin position="1"/>
        <end position="28"/>
    </location>
</feature>
<dbReference type="Gene3D" id="3.60.21.10">
    <property type="match status" value="1"/>
</dbReference>
<dbReference type="CDD" id="cd00839">
    <property type="entry name" value="MPP_PAPs"/>
    <property type="match status" value="1"/>
</dbReference>
<evidence type="ECO:0000259" key="9">
    <source>
        <dbReference type="Pfam" id="PF16656"/>
    </source>
</evidence>
<evidence type="ECO:0000259" key="8">
    <source>
        <dbReference type="Pfam" id="PF14008"/>
    </source>
</evidence>
<evidence type="ECO:0000256" key="6">
    <source>
        <dbReference type="RuleBase" id="RU361203"/>
    </source>
</evidence>
<dbReference type="InterPro" id="IPR004843">
    <property type="entry name" value="Calcineurin-like_PHP"/>
</dbReference>
<proteinExistence type="inferred from homology"/>
<keyword evidence="3" id="KW-0964">Secreted</keyword>
<accession>A0AAV2ZBL2</accession>
<evidence type="ECO:0000256" key="4">
    <source>
        <dbReference type="ARBA" id="ARBA00022729"/>
    </source>
</evidence>
<evidence type="ECO:0000256" key="3">
    <source>
        <dbReference type="ARBA" id="ARBA00022525"/>
    </source>
</evidence>
<feature type="chain" id="PRO_5043093579" description="Purple acid phosphatase" evidence="6">
    <location>
        <begin position="29"/>
        <end position="648"/>
    </location>
</feature>
<protein>
    <recommendedName>
        <fullName evidence="6">Purple acid phosphatase</fullName>
        <ecNumber evidence="6">3.1.3.2</ecNumber>
    </recommendedName>
</protein>
<dbReference type="SUPFAM" id="SSF56300">
    <property type="entry name" value="Metallo-dependent phosphatases"/>
    <property type="match status" value="1"/>
</dbReference>
<dbReference type="Pfam" id="PF16656">
    <property type="entry name" value="Pur_ac_phosph_N"/>
    <property type="match status" value="1"/>
</dbReference>
<evidence type="ECO:0000259" key="7">
    <source>
        <dbReference type="Pfam" id="PF00149"/>
    </source>
</evidence>
<evidence type="ECO:0000256" key="2">
    <source>
        <dbReference type="ARBA" id="ARBA00011738"/>
    </source>
</evidence>
<dbReference type="InterPro" id="IPR041792">
    <property type="entry name" value="MPP_PAP"/>
</dbReference>
<dbReference type="InterPro" id="IPR008963">
    <property type="entry name" value="Purple_acid_Pase-like_N"/>
</dbReference>
<dbReference type="InterPro" id="IPR015914">
    <property type="entry name" value="PAPs_N"/>
</dbReference>
<dbReference type="GO" id="GO:0003993">
    <property type="term" value="F:acid phosphatase activity"/>
    <property type="evidence" value="ECO:0007669"/>
    <property type="project" value="UniProtKB-EC"/>
</dbReference>
<evidence type="ECO:0000313" key="10">
    <source>
        <dbReference type="EMBL" id="DBA02972.1"/>
    </source>
</evidence>
<dbReference type="Proteomes" id="UP001146120">
    <property type="component" value="Unassembled WGS sequence"/>
</dbReference>
<reference evidence="10" key="2">
    <citation type="journal article" date="2023" name="Microbiol Resour">
        <title>Decontamination and Annotation of the Draft Genome Sequence of the Oomycete Lagenidium giganteum ARSEF 373.</title>
        <authorList>
            <person name="Morgan W.R."/>
            <person name="Tartar A."/>
        </authorList>
    </citation>
    <scope>NUCLEOTIDE SEQUENCE</scope>
    <source>
        <strain evidence="10">ARSEF 373</strain>
    </source>
</reference>
<comment type="similarity">
    <text evidence="6">Belongs to the metallophosphoesterase superfamily. Purple acid phosphatase family.</text>
</comment>
<feature type="domain" description="Purple acid phosphatase C-terminal" evidence="8">
    <location>
        <begin position="580"/>
        <end position="639"/>
    </location>
</feature>
<dbReference type="PANTHER" id="PTHR45778:SF7">
    <property type="entry name" value="PURPLE ACID PHOSPHATASE"/>
    <property type="match status" value="1"/>
</dbReference>